<dbReference type="RefSeq" id="WP_131446405.1">
    <property type="nucleotide sequence ID" value="NZ_SJZI01000002.1"/>
</dbReference>
<dbReference type="Proteomes" id="UP000295334">
    <property type="component" value="Unassembled WGS sequence"/>
</dbReference>
<evidence type="ECO:0000313" key="2">
    <source>
        <dbReference type="EMBL" id="TCJ19256.1"/>
    </source>
</evidence>
<name>A0A4R1BPL7_9BACT</name>
<gene>
    <name evidence="2" type="ORF">EPD60_02230</name>
</gene>
<comment type="caution">
    <text evidence="2">The sequence shown here is derived from an EMBL/GenBank/DDBJ whole genome shotgun (WGS) entry which is preliminary data.</text>
</comment>
<feature type="chain" id="PRO_5020377153" evidence="1">
    <location>
        <begin position="19"/>
        <end position="822"/>
    </location>
</feature>
<keyword evidence="2" id="KW-0121">Carboxypeptidase</keyword>
<dbReference type="InterPro" id="IPR043741">
    <property type="entry name" value="DUF5686"/>
</dbReference>
<dbReference type="EMBL" id="SJZI01000002">
    <property type="protein sequence ID" value="TCJ19256.1"/>
    <property type="molecule type" value="Genomic_DNA"/>
</dbReference>
<dbReference type="InterPro" id="IPR008969">
    <property type="entry name" value="CarboxyPept-like_regulatory"/>
</dbReference>
<keyword evidence="2" id="KW-0378">Hydrolase</keyword>
<accession>A0A4R1BPL7</accession>
<proteinExistence type="predicted"/>
<keyword evidence="2" id="KW-0645">Protease</keyword>
<dbReference type="Pfam" id="PF13715">
    <property type="entry name" value="CarbopepD_reg_2"/>
    <property type="match status" value="1"/>
</dbReference>
<keyword evidence="3" id="KW-1185">Reference proteome</keyword>
<dbReference type="AlphaFoldDB" id="A0A4R1BPL7"/>
<protein>
    <submittedName>
        <fullName evidence="2">Carboxypeptidase-like regulatory domain-containing protein</fullName>
    </submittedName>
</protein>
<reference evidence="2 3" key="1">
    <citation type="submission" date="2019-03" db="EMBL/GenBank/DDBJ databases">
        <authorList>
            <person name="Kim M.K.M."/>
        </authorList>
    </citation>
    <scope>NUCLEOTIDE SEQUENCE [LARGE SCALE GENOMIC DNA]</scope>
    <source>
        <strain evidence="2 3">17J68-12</strain>
    </source>
</reference>
<evidence type="ECO:0000256" key="1">
    <source>
        <dbReference type="SAM" id="SignalP"/>
    </source>
</evidence>
<organism evidence="2 3">
    <name type="scientific">Flaviaesturariibacter flavus</name>
    <dbReference type="NCBI Taxonomy" id="2502780"/>
    <lineage>
        <taxon>Bacteria</taxon>
        <taxon>Pseudomonadati</taxon>
        <taxon>Bacteroidota</taxon>
        <taxon>Chitinophagia</taxon>
        <taxon>Chitinophagales</taxon>
        <taxon>Chitinophagaceae</taxon>
        <taxon>Flaviaestuariibacter</taxon>
    </lineage>
</organism>
<dbReference type="GO" id="GO:0004180">
    <property type="term" value="F:carboxypeptidase activity"/>
    <property type="evidence" value="ECO:0007669"/>
    <property type="project" value="UniProtKB-KW"/>
</dbReference>
<dbReference type="OrthoDB" id="983143at2"/>
<dbReference type="Pfam" id="PF18939">
    <property type="entry name" value="DUF5686"/>
    <property type="match status" value="1"/>
</dbReference>
<sequence>MRKILLLLSLLAATAVHAQKVTGKVTDLLGNLLPYATIQVKGRNIGATANAEGRFRLALQPGDYTIVCQHVGYQQTEKTITLGTEDIELHFQLQQQQLTLGEVIIKKGEDPAYAIIREAIRKRVTYRDELRRFSTQVYTKGQFRLRDFPKKFLGQKVDFEDGDTSKRKMLYLSETVARYSVDPPRKVKVEVIATKVSGNSDGFGLSAPRIFTLYDNLLQVGTGLNPRGFISPISDNALHYYKYKYEGAFTENGRMINRIRVIPKRRYEPLFQGYINIVEDDWRIHSLDLTMVKEFALQTLDTLRLQQLYVPLPSGQWVLRNQVLYPAVKVFGFDAFGSFVNVYSDYDLDPKFPKGYFDNTVLRYTDSSNKKPEDYWSGSRPIALQDDEVTDYRRKDSIEKLQHSPQYLDSLDRIRNKVSLQQMVLTGQSFTREKRRETWFVPSLLETVSYNTVEGLVINARATYTKQLDSFGFTRRALSVTPELRYGFSNRHLNPNLSVSYNFSNKRYRYITLSGGSDVFQFNNENPVSPFLNSFSTLLSKVNRLKIYEARYFRADYEQGLEDGFNFSARVQYQDRIPLENSTDFTIRSKEGVEFTPNAPTPLADTNITRHQAFLVTVGLRWQPGTRYIEFPQRRVSIGSRYPVFGLAFTRALPGVLGGDVSYSRWNFSIAHSLNLRLGGRMIYQVQLGGFINRDSLQTPDYIHFKGNAIKFSESYAGRFQLVPPYYFSNASRFYTAVFFEHHFNGLLTNKIPLVRKLKWNLVAGANMMYHAPGRSYLEPFVGLENIFRIFRIDLIYGIEDNGVEHLEFPRLGLSTSLFSRQ</sequence>
<keyword evidence="1" id="KW-0732">Signal</keyword>
<dbReference type="SUPFAM" id="SSF49464">
    <property type="entry name" value="Carboxypeptidase regulatory domain-like"/>
    <property type="match status" value="1"/>
</dbReference>
<dbReference type="Gene3D" id="2.60.40.1120">
    <property type="entry name" value="Carboxypeptidase-like, regulatory domain"/>
    <property type="match status" value="1"/>
</dbReference>
<feature type="signal peptide" evidence="1">
    <location>
        <begin position="1"/>
        <end position="18"/>
    </location>
</feature>
<evidence type="ECO:0000313" key="3">
    <source>
        <dbReference type="Proteomes" id="UP000295334"/>
    </source>
</evidence>